<dbReference type="InterPro" id="IPR027417">
    <property type="entry name" value="P-loop_NTPase"/>
</dbReference>
<reference evidence="8" key="2">
    <citation type="submission" date="2022-05" db="EMBL/GenBank/DDBJ databases">
        <authorList>
            <person name="Kim J.-S."/>
            <person name="Lee K."/>
            <person name="Suh M."/>
            <person name="Eom M."/>
            <person name="Kim J.-S."/>
            <person name="Kim D.-S."/>
            <person name="Ko S.-H."/>
            <person name="Shin Y."/>
            <person name="Lee J.-S."/>
        </authorList>
    </citation>
    <scope>NUCLEOTIDE SEQUENCE</scope>
    <source>
        <strain evidence="8">N237</strain>
    </source>
</reference>
<evidence type="ECO:0000256" key="2">
    <source>
        <dbReference type="ARBA" id="ARBA00022801"/>
    </source>
</evidence>
<feature type="domain" description="YprB ribonuclease H-like" evidence="7">
    <location>
        <begin position="473"/>
        <end position="519"/>
    </location>
</feature>
<dbReference type="CDD" id="cd18808">
    <property type="entry name" value="SF1_C_Upf1"/>
    <property type="match status" value="1"/>
</dbReference>
<keyword evidence="4" id="KW-0067">ATP-binding</keyword>
<evidence type="ECO:0000256" key="3">
    <source>
        <dbReference type="ARBA" id="ARBA00022806"/>
    </source>
</evidence>
<dbReference type="Gene3D" id="3.40.50.300">
    <property type="entry name" value="P-loop containing nucleotide triphosphate hydrolases"/>
    <property type="match status" value="2"/>
</dbReference>
<evidence type="ECO:0000256" key="4">
    <source>
        <dbReference type="ARBA" id="ARBA00022840"/>
    </source>
</evidence>
<feature type="domain" description="YprB ribonuclease H-like" evidence="7">
    <location>
        <begin position="319"/>
        <end position="447"/>
    </location>
</feature>
<dbReference type="RefSeq" id="WP_249772969.1">
    <property type="nucleotide sequence ID" value="NZ_CP097332.1"/>
</dbReference>
<evidence type="ECO:0000313" key="9">
    <source>
        <dbReference type="Proteomes" id="UP001056336"/>
    </source>
</evidence>
<evidence type="ECO:0000313" key="8">
    <source>
        <dbReference type="EMBL" id="UQX89073.1"/>
    </source>
</evidence>
<dbReference type="CDD" id="cd17934">
    <property type="entry name" value="DEXXQc_Upf1-like"/>
    <property type="match status" value="1"/>
</dbReference>
<dbReference type="SUPFAM" id="SSF52540">
    <property type="entry name" value="P-loop containing nucleoside triphosphate hydrolases"/>
    <property type="match status" value="1"/>
</dbReference>
<proteinExistence type="predicted"/>
<evidence type="ECO:0000259" key="6">
    <source>
        <dbReference type="Pfam" id="PF13087"/>
    </source>
</evidence>
<name>A0ABY4QZL5_9ACTN</name>
<dbReference type="InterPro" id="IPR019993">
    <property type="entry name" value="RecB_nuclease_TM0106_put"/>
</dbReference>
<dbReference type="Pfam" id="PF13087">
    <property type="entry name" value="AAA_12"/>
    <property type="match status" value="1"/>
</dbReference>
<dbReference type="Pfam" id="PF13482">
    <property type="entry name" value="RNase_H_2"/>
    <property type="match status" value="2"/>
</dbReference>
<keyword evidence="2" id="KW-0378">Hydrolase</keyword>
<keyword evidence="1" id="KW-0547">Nucleotide-binding</keyword>
<dbReference type="Pfam" id="PF13604">
    <property type="entry name" value="AAA_30"/>
    <property type="match status" value="1"/>
</dbReference>
<protein>
    <submittedName>
        <fullName evidence="8">TM0106 family RecB-like putative nuclease</fullName>
    </submittedName>
</protein>
<dbReference type="EMBL" id="CP097332">
    <property type="protein sequence ID" value="UQX89073.1"/>
    <property type="molecule type" value="Genomic_DNA"/>
</dbReference>
<accession>A0ABY4QZL5</accession>
<dbReference type="InterPro" id="IPR041679">
    <property type="entry name" value="DNA2/NAM7-like_C"/>
</dbReference>
<dbReference type="NCBIfam" id="TIGR03491">
    <property type="entry name" value="TM0106 family RecB-like putative nuclease"/>
    <property type="match status" value="1"/>
</dbReference>
<sequence length="1119" mass="122097">MGAAVYRDGSELVISPTDLTKFLACEHLTSLDLAVATGLRPRPASQDDEALELLFRKGLEHEHRYLDSLRAAGPVTEIEQGDLAAAVTATERAMANGAEVIYQATFRHGGHRGHADFLLRVARPSRLGPFAYDVADTKLARRLKVPALLQMAEYGEHLHRIQGVPPAWLTVVAGDGVAHSYRYADVESYYRRLSGRFTHFRSLLPATAAVPVGHCEQCRWVRACVGEWRSTDDLTFVAFMRSDHRAALRAAGVDTLTRLAECTADELPRTIGRTSRQRLVAQAALQLAERRTGRPRYELLPAEAGIGLLRLPEPDPGDLYLDFEGDPYVEPSGREYLAGLGDRAGGFEALWAHSAEQERVLTENLVDRLLSHWRAHPGMHVYHYAPYERSALQRLTARHGVREAELDVLLRAEVLVDLYAVVRQGLRISKESYSIKKLEAFYWGHTRGAAATDPDVAGADVADADVTDADVADADVADAMSSVIAYENWLVDPDPAILDAIERYNAADVRSTLALHDWLEQRRAELSVRTGESLPRPGTDGDRADAEPDEAELAENALAEKLLAADQPLFAGLVGWHRREARPGWWDFFRRAEFDDEELIEDGTAIGGLGPAVHVRDVKLSRVWRAQFPPQDLGLRVGDTVVDVDTRENAGTIEALSPEEGWIELRLGRKREPAHSRGLQPNKPVVDTALRESIADSARRALAGEVTLAARLLQRRVPAALPVRSGEDPQQAVVRIGRSLDGEVLAVQGPPGTGKSTAGAALIRALLDTGLRVGITALSHSVIGNLLAKVDRPALQKATEEQWCGADSVAWTADNGEVAAALSTGRHRLVGGTAWLWSRPELAGAVDVLLVDEAGQFSLANTVAVSRAAHSLVLLGDPQQLSQPTQAEHPYGAGVSALEHLLEGHDTVPPERGVFLDTTWRMHPELTSFVSDTSYEGRLTSGPGRERQEVHGGRWCGSGLRYQPVVHLGNEADSVEEAAVVAELVTDLLGAQWTDHDGRRQPITPADLLVVAPYNAHVGRLRTVVPAGVQVGTVDKFQGREAAVVIYSLASSSAADAPRGVDFLYDIHRLNVAVSRARALTILVASPRLLDAEVHSPQQLRQVNALCRYVERARHPDDD</sequence>
<evidence type="ECO:0000256" key="1">
    <source>
        <dbReference type="ARBA" id="ARBA00022741"/>
    </source>
</evidence>
<dbReference type="InterPro" id="IPR050534">
    <property type="entry name" value="Coronavir_polyprotein_1ab"/>
</dbReference>
<organism evidence="8 9">
    <name type="scientific">Jatrophihabitans telluris</name>
    <dbReference type="NCBI Taxonomy" id="2038343"/>
    <lineage>
        <taxon>Bacteria</taxon>
        <taxon>Bacillati</taxon>
        <taxon>Actinomycetota</taxon>
        <taxon>Actinomycetes</taxon>
        <taxon>Jatrophihabitantales</taxon>
        <taxon>Jatrophihabitantaceae</taxon>
        <taxon>Jatrophihabitans</taxon>
    </lineage>
</organism>
<evidence type="ECO:0000256" key="5">
    <source>
        <dbReference type="SAM" id="MobiDB-lite"/>
    </source>
</evidence>
<keyword evidence="3" id="KW-0347">Helicase</keyword>
<feature type="region of interest" description="Disordered" evidence="5">
    <location>
        <begin position="527"/>
        <end position="549"/>
    </location>
</feature>
<dbReference type="InterPro" id="IPR038720">
    <property type="entry name" value="YprB_RNase_H-like_dom"/>
</dbReference>
<keyword evidence="9" id="KW-1185">Reference proteome</keyword>
<evidence type="ECO:0000259" key="7">
    <source>
        <dbReference type="Pfam" id="PF13482"/>
    </source>
</evidence>
<dbReference type="Proteomes" id="UP001056336">
    <property type="component" value="Chromosome"/>
</dbReference>
<dbReference type="PANTHER" id="PTHR43788:SF8">
    <property type="entry name" value="DNA-BINDING PROTEIN SMUBP-2"/>
    <property type="match status" value="1"/>
</dbReference>
<dbReference type="PANTHER" id="PTHR43788">
    <property type="entry name" value="DNA2/NAM7 HELICASE FAMILY MEMBER"/>
    <property type="match status" value="1"/>
</dbReference>
<reference evidence="8" key="1">
    <citation type="journal article" date="2018" name="Int. J. Syst. Evol. Microbiol.">
        <title>Jatrophihabitans telluris sp. nov., isolated from sediment soil of lava forest wetlands and the emended description of the genus Jatrophihabitans.</title>
        <authorList>
            <person name="Lee K.C."/>
            <person name="Suh M.K."/>
            <person name="Eom M.K."/>
            <person name="Kim K.K."/>
            <person name="Kim J.S."/>
            <person name="Kim D.S."/>
            <person name="Ko S.H."/>
            <person name="Shin Y.K."/>
            <person name="Lee J.S."/>
        </authorList>
    </citation>
    <scope>NUCLEOTIDE SEQUENCE</scope>
    <source>
        <strain evidence="8">N237</strain>
    </source>
</reference>
<gene>
    <name evidence="8" type="ORF">M6D93_03495</name>
</gene>
<dbReference type="InterPro" id="IPR047187">
    <property type="entry name" value="SF1_C_Upf1"/>
</dbReference>
<feature type="domain" description="DNA2/NAM7 helicase-like C-terminal" evidence="6">
    <location>
        <begin position="895"/>
        <end position="1086"/>
    </location>
</feature>